<name>V5XJR8_MYCNE</name>
<dbReference type="EMBL" id="CP006936">
    <property type="protein sequence ID" value="AHC28029.1"/>
    <property type="molecule type" value="Genomic_DNA"/>
</dbReference>
<keyword evidence="3" id="KW-1185">Reference proteome</keyword>
<proteinExistence type="predicted"/>
<evidence type="ECO:0000313" key="3">
    <source>
        <dbReference type="Proteomes" id="UP000018763"/>
    </source>
</evidence>
<accession>V5XJR8</accession>
<evidence type="ECO:0000313" key="2">
    <source>
        <dbReference type="EMBL" id="AHC28029.1"/>
    </source>
</evidence>
<evidence type="ECO:0000256" key="1">
    <source>
        <dbReference type="SAM" id="MobiDB-lite"/>
    </source>
</evidence>
<reference evidence="2 3" key="1">
    <citation type="journal article" date="2014" name="Genome Announc.">
        <title>Complete Genome Sequence of Sterol-Transforming Mycobacterium neoaurum Strain VKM Ac-1815D.</title>
        <authorList>
            <person name="Shtratnikova V.Y."/>
            <person name="Bragin E.Y."/>
            <person name="Dovbnya D.V."/>
            <person name="Pekov Y.A."/>
            <person name="Schelkunov M.I."/>
            <person name="Strizhov N."/>
            <person name="Ivashina T.V."/>
            <person name="Ashapkin V.V."/>
            <person name="Donova M.V."/>
        </authorList>
    </citation>
    <scope>NUCLEOTIDE SEQUENCE [LARGE SCALE GENOMIC DNA]</scope>
    <source>
        <strain evidence="2 3">VKM Ac-1815D</strain>
    </source>
</reference>
<feature type="region of interest" description="Disordered" evidence="1">
    <location>
        <begin position="58"/>
        <end position="84"/>
    </location>
</feature>
<dbReference type="Proteomes" id="UP000018763">
    <property type="component" value="Chromosome"/>
</dbReference>
<feature type="compositionally biased region" description="Acidic residues" evidence="1">
    <location>
        <begin position="68"/>
        <end position="80"/>
    </location>
</feature>
<protein>
    <submittedName>
        <fullName evidence="2">Uncharacterized protein</fullName>
    </submittedName>
</protein>
<dbReference type="AlphaFoldDB" id="V5XJR8"/>
<gene>
    <name evidence="2" type="ORF">D174_19480</name>
</gene>
<organism evidence="2 3">
    <name type="scientific">Mycolicibacterium neoaurum VKM Ac-1815D</name>
    <dbReference type="NCBI Taxonomy" id="700508"/>
    <lineage>
        <taxon>Bacteria</taxon>
        <taxon>Bacillati</taxon>
        <taxon>Actinomycetota</taxon>
        <taxon>Actinomycetes</taxon>
        <taxon>Mycobacteriales</taxon>
        <taxon>Mycobacteriaceae</taxon>
        <taxon>Mycolicibacterium</taxon>
    </lineage>
</organism>
<sequence length="171" mass="19075">MTAVVALLVSVWSAALSRKSLRWEQLSAEAALRSAEAAERSNRLAELAVRRQMQELGDVGPTAPVGSSDDDPASVEPEIEDHERPTEVRWRIENPRENRYVLRNIGTETAEGVEVDASQAGPVNRNLPRDTTIRPNEGHDMLLMPTWGHPLPNQLYVRWSGHPEWTAVPIT</sequence>